<dbReference type="Pfam" id="PF26607">
    <property type="entry name" value="DUF8189"/>
    <property type="match status" value="1"/>
</dbReference>
<dbReference type="Proteomes" id="UP000199323">
    <property type="component" value="Unassembled WGS sequence"/>
</dbReference>
<organism evidence="3 4">
    <name type="scientific">Actinacidiphila alni</name>
    <dbReference type="NCBI Taxonomy" id="380248"/>
    <lineage>
        <taxon>Bacteria</taxon>
        <taxon>Bacillati</taxon>
        <taxon>Actinomycetota</taxon>
        <taxon>Actinomycetes</taxon>
        <taxon>Kitasatosporales</taxon>
        <taxon>Streptomycetaceae</taxon>
        <taxon>Actinacidiphila</taxon>
    </lineage>
</organism>
<dbReference type="InterPro" id="IPR058502">
    <property type="entry name" value="PLL-like_beta-prop"/>
</dbReference>
<dbReference type="AlphaFoldDB" id="A0A1I2HNU6"/>
<dbReference type="EMBL" id="FONG01000011">
    <property type="protein sequence ID" value="SFF30497.1"/>
    <property type="molecule type" value="Genomic_DNA"/>
</dbReference>
<dbReference type="Gene3D" id="2.120.10.70">
    <property type="entry name" value="Fucose-specific lectin"/>
    <property type="match status" value="1"/>
</dbReference>
<evidence type="ECO:0000259" key="2">
    <source>
        <dbReference type="Pfam" id="PF26607"/>
    </source>
</evidence>
<name>A0A1I2HNU6_9ACTN</name>
<dbReference type="OrthoDB" id="4178270at2"/>
<evidence type="ECO:0000313" key="3">
    <source>
        <dbReference type="EMBL" id="SFF30497.1"/>
    </source>
</evidence>
<feature type="region of interest" description="Disordered" evidence="1">
    <location>
        <begin position="100"/>
        <end position="123"/>
    </location>
</feature>
<evidence type="ECO:0000256" key="1">
    <source>
        <dbReference type="SAM" id="MobiDB-lite"/>
    </source>
</evidence>
<feature type="region of interest" description="Disordered" evidence="1">
    <location>
        <begin position="164"/>
        <end position="194"/>
    </location>
</feature>
<keyword evidence="4" id="KW-1185">Reference proteome</keyword>
<dbReference type="SUPFAM" id="SSF89372">
    <property type="entry name" value="Fucose-specific lectin"/>
    <property type="match status" value="1"/>
</dbReference>
<sequence>MQTALFNGTSVSAWTSLGGSGLNGSPAVVVNPGYRLRLFVRDADGHIVTKAQSAEGGAYDADWTQVGDQIAAGSPAATLSPTTGSIEIVVRGTDSLIHSTGEAVQGSGTWRDWETPTPTETATDPTVLNYSTANGQIWGYSFRTTTNQVWLFSTSTTGFAARAKTAQGSAAPETGAPVRAPAFTGHALPAPPQE</sequence>
<proteinExistence type="predicted"/>
<feature type="domain" description="PLL-like beta propeller" evidence="2">
    <location>
        <begin position="2"/>
        <end position="153"/>
    </location>
</feature>
<accession>A0A1I2HNU6</accession>
<dbReference type="STRING" id="380248.SAMN05216251_11181"/>
<dbReference type="RefSeq" id="WP_093714914.1">
    <property type="nucleotide sequence ID" value="NZ_FONG01000011.1"/>
</dbReference>
<gene>
    <name evidence="3" type="ORF">SAMN05216251_11181</name>
</gene>
<evidence type="ECO:0000313" key="4">
    <source>
        <dbReference type="Proteomes" id="UP000199323"/>
    </source>
</evidence>
<reference evidence="3 4" key="1">
    <citation type="submission" date="2016-10" db="EMBL/GenBank/DDBJ databases">
        <authorList>
            <person name="de Groot N.N."/>
        </authorList>
    </citation>
    <scope>NUCLEOTIDE SEQUENCE [LARGE SCALE GENOMIC DNA]</scope>
    <source>
        <strain evidence="3 4">CGMCC 4.3510</strain>
    </source>
</reference>
<protein>
    <recommendedName>
        <fullName evidence="2">PLL-like beta propeller domain-containing protein</fullName>
    </recommendedName>
</protein>